<dbReference type="GO" id="GO:0012505">
    <property type="term" value="C:endomembrane system"/>
    <property type="evidence" value="ECO:0007669"/>
    <property type="project" value="UniProtKB-SubCell"/>
</dbReference>
<name>A0A4D7JBA0_9BACT</name>
<dbReference type="GO" id="GO:0016740">
    <property type="term" value="F:transferase activity"/>
    <property type="evidence" value="ECO:0007669"/>
    <property type="project" value="UniProtKB-ARBA"/>
</dbReference>
<keyword evidence="7" id="KW-1185">Reference proteome</keyword>
<dbReference type="Proteomes" id="UP000298616">
    <property type="component" value="Chromosome"/>
</dbReference>
<protein>
    <recommendedName>
        <fullName evidence="8">Isoprenylcysteine carboxylmethyltransferase family protein</fullName>
    </recommendedName>
</protein>
<organism evidence="6 7">
    <name type="scientific">Mangrovivirga cuniculi</name>
    <dbReference type="NCBI Taxonomy" id="2715131"/>
    <lineage>
        <taxon>Bacteria</taxon>
        <taxon>Pseudomonadati</taxon>
        <taxon>Bacteroidota</taxon>
        <taxon>Cytophagia</taxon>
        <taxon>Cytophagales</taxon>
        <taxon>Mangrovivirgaceae</taxon>
        <taxon>Mangrovivirga</taxon>
    </lineage>
</organism>
<dbReference type="InterPro" id="IPR007318">
    <property type="entry name" value="Phopholipid_MeTrfase"/>
</dbReference>
<evidence type="ECO:0000256" key="1">
    <source>
        <dbReference type="ARBA" id="ARBA00004127"/>
    </source>
</evidence>
<reference evidence="6 7" key="1">
    <citation type="submission" date="2018-04" db="EMBL/GenBank/DDBJ databases">
        <title>Complete genome uncultured novel isolate.</title>
        <authorList>
            <person name="Merlino G."/>
        </authorList>
    </citation>
    <scope>NUCLEOTIDE SEQUENCE [LARGE SCALE GENOMIC DNA]</scope>
    <source>
        <strain evidence="7">R1DC9</strain>
    </source>
</reference>
<dbReference type="EMBL" id="CP028923">
    <property type="protein sequence ID" value="QCK13669.1"/>
    <property type="molecule type" value="Genomic_DNA"/>
</dbReference>
<evidence type="ECO:0000256" key="4">
    <source>
        <dbReference type="ARBA" id="ARBA00023136"/>
    </source>
</evidence>
<dbReference type="Pfam" id="PF04191">
    <property type="entry name" value="PEMT"/>
    <property type="match status" value="1"/>
</dbReference>
<dbReference type="RefSeq" id="WP_137089267.1">
    <property type="nucleotide sequence ID" value="NZ_CP028923.1"/>
</dbReference>
<keyword evidence="3 5" id="KW-1133">Transmembrane helix</keyword>
<dbReference type="OrthoDB" id="9809773at2"/>
<feature type="transmembrane region" description="Helical" evidence="5">
    <location>
        <begin position="73"/>
        <end position="95"/>
    </location>
</feature>
<evidence type="ECO:0000256" key="5">
    <source>
        <dbReference type="SAM" id="Phobius"/>
    </source>
</evidence>
<feature type="transmembrane region" description="Helical" evidence="5">
    <location>
        <begin position="41"/>
        <end position="61"/>
    </location>
</feature>
<evidence type="ECO:0000256" key="2">
    <source>
        <dbReference type="ARBA" id="ARBA00022692"/>
    </source>
</evidence>
<evidence type="ECO:0000313" key="7">
    <source>
        <dbReference type="Proteomes" id="UP000298616"/>
    </source>
</evidence>
<feature type="transmembrane region" description="Helical" evidence="5">
    <location>
        <begin position="116"/>
        <end position="136"/>
    </location>
</feature>
<feature type="transmembrane region" description="Helical" evidence="5">
    <location>
        <begin position="142"/>
        <end position="161"/>
    </location>
</feature>
<feature type="transmembrane region" description="Helical" evidence="5">
    <location>
        <begin position="6"/>
        <end position="21"/>
    </location>
</feature>
<keyword evidence="2 5" id="KW-0812">Transmembrane</keyword>
<proteinExistence type="predicted"/>
<evidence type="ECO:0000256" key="3">
    <source>
        <dbReference type="ARBA" id="ARBA00022989"/>
    </source>
</evidence>
<evidence type="ECO:0008006" key="8">
    <source>
        <dbReference type="Google" id="ProtNLM"/>
    </source>
</evidence>
<sequence length="192" mass="22377">MVFIIILNWLIFYFLHSFLADTQIKEKTRKLTGLSKRQYRLIYTIFSTIHFFILLLIYILLPKEKALTLPYSNLIFVVSLIVGLLILGSSFKNISVKEFSGLKEGKNKGHLIKSGIYKYIRHPIYTGTLLIIFGWLYSSFNIYSLSIVIVSILYLPIGIWLEERKLIREFGMEYIIYKGRVGGILPKLKSRN</sequence>
<keyword evidence="4 5" id="KW-0472">Membrane</keyword>
<dbReference type="AlphaFoldDB" id="A0A4D7JBA0"/>
<accession>A0A4D7JBA0</accession>
<dbReference type="KEGG" id="fpf:DCC35_02315"/>
<dbReference type="Gene3D" id="1.20.120.1630">
    <property type="match status" value="1"/>
</dbReference>
<gene>
    <name evidence="6" type="ORF">DCC35_02315</name>
</gene>
<comment type="subcellular location">
    <subcellularLocation>
        <location evidence="1">Endomembrane system</location>
        <topology evidence="1">Multi-pass membrane protein</topology>
    </subcellularLocation>
</comment>
<evidence type="ECO:0000313" key="6">
    <source>
        <dbReference type="EMBL" id="QCK13669.1"/>
    </source>
</evidence>
<dbReference type="PANTHER" id="PTHR12714:SF9">
    <property type="entry name" value="PROTEIN-S-ISOPRENYLCYSTEINE O-METHYLTRANSFERASE"/>
    <property type="match status" value="1"/>
</dbReference>
<dbReference type="PANTHER" id="PTHR12714">
    <property type="entry name" value="PROTEIN-S ISOPRENYLCYSTEINE O-METHYLTRANSFERASE"/>
    <property type="match status" value="1"/>
</dbReference>